<dbReference type="InterPro" id="IPR050853">
    <property type="entry name" value="WD_repeat_DNA-damage-binding"/>
</dbReference>
<dbReference type="GO" id="GO:0003677">
    <property type="term" value="F:DNA binding"/>
    <property type="evidence" value="ECO:0007669"/>
    <property type="project" value="UniProtKB-KW"/>
</dbReference>
<dbReference type="PANTHER" id="PTHR14773:SF0">
    <property type="entry name" value="WD REPEAT-CONTAINING PROTEIN 76"/>
    <property type="match status" value="1"/>
</dbReference>
<evidence type="ECO:0000256" key="1">
    <source>
        <dbReference type="ARBA" id="ARBA00005434"/>
    </source>
</evidence>
<organism evidence="7 8">
    <name type="scientific">Linum trigynum</name>
    <dbReference type="NCBI Taxonomy" id="586398"/>
    <lineage>
        <taxon>Eukaryota</taxon>
        <taxon>Viridiplantae</taxon>
        <taxon>Streptophyta</taxon>
        <taxon>Embryophyta</taxon>
        <taxon>Tracheophyta</taxon>
        <taxon>Spermatophyta</taxon>
        <taxon>Magnoliopsida</taxon>
        <taxon>eudicotyledons</taxon>
        <taxon>Gunneridae</taxon>
        <taxon>Pentapetalae</taxon>
        <taxon>rosids</taxon>
        <taxon>fabids</taxon>
        <taxon>Malpighiales</taxon>
        <taxon>Linaceae</taxon>
        <taxon>Linum</taxon>
    </lineage>
</organism>
<dbReference type="InterPro" id="IPR015943">
    <property type="entry name" value="WD40/YVTN_repeat-like_dom_sf"/>
</dbReference>
<proteinExistence type="inferred from homology"/>
<gene>
    <name evidence="7" type="ORF">LTRI10_LOCUS21060</name>
</gene>
<dbReference type="PROSITE" id="PS50082">
    <property type="entry name" value="WD_REPEATS_2"/>
    <property type="match status" value="1"/>
</dbReference>
<evidence type="ECO:0000256" key="6">
    <source>
        <dbReference type="PROSITE-ProRule" id="PRU00221"/>
    </source>
</evidence>
<dbReference type="Proteomes" id="UP001497516">
    <property type="component" value="Chromosome 3"/>
</dbReference>
<dbReference type="EMBL" id="OZ034816">
    <property type="protein sequence ID" value="CAL1379544.1"/>
    <property type="molecule type" value="Genomic_DNA"/>
</dbReference>
<dbReference type="PANTHER" id="PTHR14773">
    <property type="entry name" value="WD REPEAT-CONTAINING PROTEIN 76"/>
    <property type="match status" value="1"/>
</dbReference>
<evidence type="ECO:0000313" key="8">
    <source>
        <dbReference type="Proteomes" id="UP001497516"/>
    </source>
</evidence>
<dbReference type="InterPro" id="IPR001680">
    <property type="entry name" value="WD40_rpt"/>
</dbReference>
<dbReference type="GO" id="GO:0006974">
    <property type="term" value="P:DNA damage response"/>
    <property type="evidence" value="ECO:0007669"/>
    <property type="project" value="UniProtKB-KW"/>
</dbReference>
<evidence type="ECO:0000256" key="3">
    <source>
        <dbReference type="ARBA" id="ARBA00022737"/>
    </source>
</evidence>
<sequence>MTDAHDGTGSHENLVATLLSIEGPIKEEKSVRGQLDLGSMKLESKNVAMVVPNWVMTVKFMPCSSMRMVVAGDKVGNVGFWNMDSEEGNDGRCLYRPHSGPISGILFRESCISQMFTSCYNGYVRMMDLEKGEFILVRKGVERLNCLTKPPNDDKSLYMGEGRGVLTVWDTKSGKPSSQLDLHSHLINTIDFNPGNSKIMATGARDKTAKIWDLRFIRKGLPRCLKEVKHKDAVNSAYFSPSGAALATLSLDNYVGIQNGTNWDVNCMIPHVHGHSVRYIPKLRAIWGWDDSCILVGSMEKAIDVISPVQRGVVMSLDSPNMGTVPCRFDAHPQRVGLLAGAAAGGKVYVWTCS</sequence>
<comment type="similarity">
    <text evidence="1">Belongs to the WD repeat DDB2/WDR76 family.</text>
</comment>
<accession>A0AAV2E1A3</accession>
<keyword evidence="5" id="KW-0238">DNA-binding</keyword>
<keyword evidence="2 6" id="KW-0853">WD repeat</keyword>
<reference evidence="7 8" key="1">
    <citation type="submission" date="2024-04" db="EMBL/GenBank/DDBJ databases">
        <authorList>
            <person name="Fracassetti M."/>
        </authorList>
    </citation>
    <scope>NUCLEOTIDE SEQUENCE [LARGE SCALE GENOMIC DNA]</scope>
</reference>
<dbReference type="SMART" id="SM00320">
    <property type="entry name" value="WD40"/>
    <property type="match status" value="4"/>
</dbReference>
<dbReference type="PROSITE" id="PS00678">
    <property type="entry name" value="WD_REPEATS_1"/>
    <property type="match status" value="1"/>
</dbReference>
<evidence type="ECO:0000256" key="2">
    <source>
        <dbReference type="ARBA" id="ARBA00022574"/>
    </source>
</evidence>
<protein>
    <submittedName>
        <fullName evidence="7">Uncharacterized protein</fullName>
    </submittedName>
</protein>
<dbReference type="InterPro" id="IPR036322">
    <property type="entry name" value="WD40_repeat_dom_sf"/>
</dbReference>
<dbReference type="PROSITE" id="PS50294">
    <property type="entry name" value="WD_REPEATS_REGION"/>
    <property type="match status" value="1"/>
</dbReference>
<dbReference type="SUPFAM" id="SSF50978">
    <property type="entry name" value="WD40 repeat-like"/>
    <property type="match status" value="1"/>
</dbReference>
<evidence type="ECO:0000313" key="7">
    <source>
        <dbReference type="EMBL" id="CAL1379544.1"/>
    </source>
</evidence>
<keyword evidence="4" id="KW-0227">DNA damage</keyword>
<evidence type="ECO:0000256" key="5">
    <source>
        <dbReference type="ARBA" id="ARBA00023125"/>
    </source>
</evidence>
<evidence type="ECO:0000256" key="4">
    <source>
        <dbReference type="ARBA" id="ARBA00022763"/>
    </source>
</evidence>
<dbReference type="InterPro" id="IPR019775">
    <property type="entry name" value="WD40_repeat_CS"/>
</dbReference>
<keyword evidence="8" id="KW-1185">Reference proteome</keyword>
<dbReference type="Gene3D" id="2.130.10.10">
    <property type="entry name" value="YVTN repeat-like/Quinoprotein amine dehydrogenase"/>
    <property type="match status" value="1"/>
</dbReference>
<dbReference type="Pfam" id="PF00400">
    <property type="entry name" value="WD40"/>
    <property type="match status" value="2"/>
</dbReference>
<dbReference type="GO" id="GO:2000001">
    <property type="term" value="P:regulation of DNA damage checkpoint"/>
    <property type="evidence" value="ECO:0007669"/>
    <property type="project" value="TreeGrafter"/>
</dbReference>
<keyword evidence="3" id="KW-0677">Repeat</keyword>
<dbReference type="AlphaFoldDB" id="A0AAV2E1A3"/>
<name>A0AAV2E1A3_9ROSI</name>
<feature type="repeat" description="WD" evidence="6">
    <location>
        <begin position="180"/>
        <end position="215"/>
    </location>
</feature>
<dbReference type="GO" id="GO:0005634">
    <property type="term" value="C:nucleus"/>
    <property type="evidence" value="ECO:0007669"/>
    <property type="project" value="TreeGrafter"/>
</dbReference>